<sequence>MNIHHSKSMLVTGQVTQASQVGVERIMGQKEER</sequence>
<name>A0A1I4T9Q5_9PROT</name>
<evidence type="ECO:0000313" key="1">
    <source>
        <dbReference type="EMBL" id="SFM73462.1"/>
    </source>
</evidence>
<keyword evidence="2" id="KW-1185">Reference proteome</keyword>
<dbReference type="EMBL" id="FOUB01000048">
    <property type="protein sequence ID" value="SFM73462.1"/>
    <property type="molecule type" value="Genomic_DNA"/>
</dbReference>
<gene>
    <name evidence="1" type="ORF">SAMN05421863_104822</name>
</gene>
<accession>A0A1I4T9Q5</accession>
<organism evidence="1 2">
    <name type="scientific">Nitrosomonas communis</name>
    <dbReference type="NCBI Taxonomy" id="44574"/>
    <lineage>
        <taxon>Bacteria</taxon>
        <taxon>Pseudomonadati</taxon>
        <taxon>Pseudomonadota</taxon>
        <taxon>Betaproteobacteria</taxon>
        <taxon>Nitrosomonadales</taxon>
        <taxon>Nitrosomonadaceae</taxon>
        <taxon>Nitrosomonas</taxon>
    </lineage>
</organism>
<evidence type="ECO:0000313" key="2">
    <source>
        <dbReference type="Proteomes" id="UP000183287"/>
    </source>
</evidence>
<proteinExistence type="predicted"/>
<dbReference type="Proteomes" id="UP000183287">
    <property type="component" value="Unassembled WGS sequence"/>
</dbReference>
<dbReference type="AlphaFoldDB" id="A0A1I4T9Q5"/>
<protein>
    <submittedName>
        <fullName evidence="1">Uncharacterized protein</fullName>
    </submittedName>
</protein>
<reference evidence="2" key="1">
    <citation type="submission" date="2016-10" db="EMBL/GenBank/DDBJ databases">
        <authorList>
            <person name="Varghese N."/>
            <person name="Submissions S."/>
        </authorList>
    </citation>
    <scope>NUCLEOTIDE SEQUENCE [LARGE SCALE GENOMIC DNA]</scope>
    <source>
        <strain evidence="2">Nm44</strain>
    </source>
</reference>